<keyword evidence="3" id="KW-1185">Reference proteome</keyword>
<dbReference type="Pfam" id="PF01844">
    <property type="entry name" value="HNH"/>
    <property type="match status" value="1"/>
</dbReference>
<dbReference type="EMBL" id="JAAVNE010000005">
    <property type="protein sequence ID" value="NKC30194.1"/>
    <property type="molecule type" value="Genomic_DNA"/>
</dbReference>
<feature type="domain" description="HNH nuclease" evidence="1">
    <location>
        <begin position="38"/>
        <end position="92"/>
    </location>
</feature>
<dbReference type="SMART" id="SM00507">
    <property type="entry name" value="HNHc"/>
    <property type="match status" value="1"/>
</dbReference>
<dbReference type="Proteomes" id="UP000787635">
    <property type="component" value="Unassembled WGS sequence"/>
</dbReference>
<dbReference type="InterPro" id="IPR003615">
    <property type="entry name" value="HNH_nuc"/>
</dbReference>
<dbReference type="Gene3D" id="1.10.30.50">
    <property type="match status" value="1"/>
</dbReference>
<reference evidence="2 3" key="1">
    <citation type="submission" date="2020-03" db="EMBL/GenBank/DDBJ databases">
        <title>Roseomonas selenitidurans sp. nov. isolated from urban soil.</title>
        <authorList>
            <person name="Liu H."/>
        </authorList>
    </citation>
    <scope>NUCLEOTIDE SEQUENCE [LARGE SCALE GENOMIC DNA]</scope>
    <source>
        <strain evidence="2 3">BU-1</strain>
    </source>
</reference>
<dbReference type="CDD" id="cd00085">
    <property type="entry name" value="HNHc"/>
    <property type="match status" value="1"/>
</dbReference>
<dbReference type="GO" id="GO:0004519">
    <property type="term" value="F:endonuclease activity"/>
    <property type="evidence" value="ECO:0007669"/>
    <property type="project" value="UniProtKB-KW"/>
</dbReference>
<comment type="caution">
    <text evidence="2">The sequence shown here is derived from an EMBL/GenBank/DDBJ whole genome shotgun (WGS) entry which is preliminary data.</text>
</comment>
<keyword evidence="2" id="KW-0255">Endonuclease</keyword>
<evidence type="ECO:0000313" key="2">
    <source>
        <dbReference type="EMBL" id="NKC30194.1"/>
    </source>
</evidence>
<keyword evidence="2" id="KW-0540">Nuclease</keyword>
<dbReference type="InterPro" id="IPR002711">
    <property type="entry name" value="HNH"/>
</dbReference>
<protein>
    <submittedName>
        <fullName evidence="2">HNH endonuclease</fullName>
    </submittedName>
</protein>
<accession>A0ABX1DZ62</accession>
<keyword evidence="2" id="KW-0378">Hydrolase</keyword>
<evidence type="ECO:0000313" key="3">
    <source>
        <dbReference type="Proteomes" id="UP000787635"/>
    </source>
</evidence>
<proteinExistence type="predicted"/>
<name>A0ABX1DZ62_9PROT</name>
<sequence length="105" mass="11379">MPTRLRPAPALFRGLDQRVARPQPKRADPIYATPDHARWRAEVVRRSGGQCQAPGCGRTGIRLFADHIVELRDGGAPFDPANGQALCGACHSRKTAAARAARQRG</sequence>
<gene>
    <name evidence="2" type="ORF">HEQ75_04925</name>
</gene>
<organism evidence="2 3">
    <name type="scientific">Falsiroseomonas selenitidurans</name>
    <dbReference type="NCBI Taxonomy" id="2716335"/>
    <lineage>
        <taxon>Bacteria</taxon>
        <taxon>Pseudomonadati</taxon>
        <taxon>Pseudomonadota</taxon>
        <taxon>Alphaproteobacteria</taxon>
        <taxon>Acetobacterales</taxon>
        <taxon>Roseomonadaceae</taxon>
        <taxon>Falsiroseomonas</taxon>
    </lineage>
</organism>
<dbReference type="RefSeq" id="WP_168027815.1">
    <property type="nucleotide sequence ID" value="NZ_JAAVNE010000005.1"/>
</dbReference>
<evidence type="ECO:0000259" key="1">
    <source>
        <dbReference type="SMART" id="SM00507"/>
    </source>
</evidence>